<dbReference type="GO" id="GO:0042586">
    <property type="term" value="F:peptide deformylase activity"/>
    <property type="evidence" value="ECO:0007669"/>
    <property type="project" value="UniProtKB-EC"/>
</dbReference>
<organism evidence="8 9">
    <name type="scientific">Angomonas deanei</name>
    <dbReference type="NCBI Taxonomy" id="59799"/>
    <lineage>
        <taxon>Eukaryota</taxon>
        <taxon>Discoba</taxon>
        <taxon>Euglenozoa</taxon>
        <taxon>Kinetoplastea</taxon>
        <taxon>Metakinetoplastina</taxon>
        <taxon>Trypanosomatida</taxon>
        <taxon>Trypanosomatidae</taxon>
        <taxon>Strigomonadinae</taxon>
        <taxon>Angomonas</taxon>
    </lineage>
</organism>
<evidence type="ECO:0000313" key="8">
    <source>
        <dbReference type="EMBL" id="CAD2216308.1"/>
    </source>
</evidence>
<dbReference type="Pfam" id="PF01327">
    <property type="entry name" value="Pep_deformylase"/>
    <property type="match status" value="1"/>
</dbReference>
<dbReference type="PANTHER" id="PTHR10458:SF2">
    <property type="entry name" value="PEPTIDE DEFORMYLASE, MITOCHONDRIAL"/>
    <property type="match status" value="1"/>
</dbReference>
<comment type="function">
    <text evidence="6 7">Removes the formyl group from the N-terminal Met of newly synthesized proteins.</text>
</comment>
<comment type="similarity">
    <text evidence="1 7">Belongs to the polypeptide deformylase family.</text>
</comment>
<accession>S9WST0</accession>
<evidence type="ECO:0000313" key="9">
    <source>
        <dbReference type="Proteomes" id="UP000515908"/>
    </source>
</evidence>
<dbReference type="PANTHER" id="PTHR10458">
    <property type="entry name" value="PEPTIDE DEFORMYLASE"/>
    <property type="match status" value="1"/>
</dbReference>
<dbReference type="EMBL" id="LR877150">
    <property type="protein sequence ID" value="CAD2216308.1"/>
    <property type="molecule type" value="Genomic_DNA"/>
</dbReference>
<evidence type="ECO:0000256" key="2">
    <source>
        <dbReference type="ARBA" id="ARBA00012175"/>
    </source>
</evidence>
<dbReference type="PRINTS" id="PR01576">
    <property type="entry name" value="PDEFORMYLASE"/>
</dbReference>
<gene>
    <name evidence="8" type="ORF">ADEAN_000377000</name>
</gene>
<comment type="catalytic activity">
    <reaction evidence="7">
        <text>N-terminal N-formyl-L-methionyl-[peptide] + H2O = N-terminal L-methionyl-[peptide] + formate</text>
        <dbReference type="Rhea" id="RHEA:24420"/>
        <dbReference type="Rhea" id="RHEA-COMP:10639"/>
        <dbReference type="Rhea" id="RHEA-COMP:10640"/>
        <dbReference type="ChEBI" id="CHEBI:15377"/>
        <dbReference type="ChEBI" id="CHEBI:15740"/>
        <dbReference type="ChEBI" id="CHEBI:49298"/>
        <dbReference type="ChEBI" id="CHEBI:64731"/>
        <dbReference type="EC" id="3.5.1.88"/>
    </reaction>
</comment>
<dbReference type="OrthoDB" id="276063at2759"/>
<proteinExistence type="inferred from homology"/>
<evidence type="ECO:0000256" key="1">
    <source>
        <dbReference type="ARBA" id="ARBA00010759"/>
    </source>
</evidence>
<keyword evidence="3 7" id="KW-0479">Metal-binding</keyword>
<evidence type="ECO:0000256" key="4">
    <source>
        <dbReference type="ARBA" id="ARBA00022801"/>
    </source>
</evidence>
<sequence length="264" mass="29914">MRSSFILRASLCCSRPQYKAKLPTMKEMVEQQMEVQQKAMGKVAIYPHHVMTRSVLECSAELIKSGTFVSSLLELRKTAADLRCISFSAPKAHWDAAVLLVKSNPDQAEFEVWVNPQVPGYDDRNSAAAMYGMWENCISCGAVHAWVLRPQRITCKGLDEFGKEKCEVLDGMRARCFMHELDHIKGKTIIQRALDPEFVVSGISMSQKDLWPANFPSAEAYVTPPLHFFDYVTNQVVVPKGMEWWCGQEASPSSQHFHNQRINQ</sequence>
<dbReference type="InterPro" id="IPR036821">
    <property type="entry name" value="Peptide_deformylase_sf"/>
</dbReference>
<evidence type="ECO:0000256" key="3">
    <source>
        <dbReference type="ARBA" id="ARBA00022723"/>
    </source>
</evidence>
<dbReference type="VEuPathDB" id="TriTrypDB:ADEAN_000377000"/>
<evidence type="ECO:0000256" key="6">
    <source>
        <dbReference type="ARBA" id="ARBA00037114"/>
    </source>
</evidence>
<dbReference type="AlphaFoldDB" id="S9WST0"/>
<dbReference type="Gene3D" id="3.90.45.10">
    <property type="entry name" value="Peptide deformylase"/>
    <property type="match status" value="1"/>
</dbReference>
<dbReference type="EC" id="3.5.1.88" evidence="2 7"/>
<keyword evidence="9" id="KW-1185">Reference proteome</keyword>
<protein>
    <recommendedName>
        <fullName evidence="2 7">Peptide deformylase</fullName>
        <ecNumber evidence="2 7">3.5.1.88</ecNumber>
    </recommendedName>
</protein>
<dbReference type="GO" id="GO:0046872">
    <property type="term" value="F:metal ion binding"/>
    <property type="evidence" value="ECO:0007669"/>
    <property type="project" value="UniProtKB-KW"/>
</dbReference>
<keyword evidence="4 7" id="KW-0378">Hydrolase</keyword>
<dbReference type="GO" id="GO:0006412">
    <property type="term" value="P:translation"/>
    <property type="evidence" value="ECO:0007669"/>
    <property type="project" value="UniProtKB-KW"/>
</dbReference>
<evidence type="ECO:0000256" key="7">
    <source>
        <dbReference type="RuleBase" id="RU362111"/>
    </source>
</evidence>
<dbReference type="Proteomes" id="UP000515908">
    <property type="component" value="Chromosome 06"/>
</dbReference>
<dbReference type="SUPFAM" id="SSF56420">
    <property type="entry name" value="Peptide deformylase"/>
    <property type="match status" value="1"/>
</dbReference>
<dbReference type="GO" id="GO:0005739">
    <property type="term" value="C:mitochondrion"/>
    <property type="evidence" value="ECO:0007669"/>
    <property type="project" value="TreeGrafter"/>
</dbReference>
<dbReference type="InterPro" id="IPR023635">
    <property type="entry name" value="Peptide_deformylase"/>
</dbReference>
<name>S9WST0_9TRYP</name>
<evidence type="ECO:0000256" key="5">
    <source>
        <dbReference type="ARBA" id="ARBA00022917"/>
    </source>
</evidence>
<keyword evidence="5 7" id="KW-0648">Protein biosynthesis</keyword>
<reference evidence="8 9" key="1">
    <citation type="submission" date="2020-08" db="EMBL/GenBank/DDBJ databases">
        <authorList>
            <person name="Newling K."/>
            <person name="Davey J."/>
            <person name="Forrester S."/>
        </authorList>
    </citation>
    <scope>NUCLEOTIDE SEQUENCE [LARGE SCALE GENOMIC DNA]</scope>
    <source>
        <strain evidence="9">Crithidia deanei Carvalho (ATCC PRA-265)</strain>
    </source>
</reference>